<name>A0A556QGI8_9BACT</name>
<protein>
    <recommendedName>
        <fullName evidence="3">DUF1826 domain-containing protein</fullName>
    </recommendedName>
</protein>
<dbReference type="AlphaFoldDB" id="A0A556QGI8"/>
<reference evidence="1 2" key="1">
    <citation type="submission" date="2019-07" db="EMBL/GenBank/DDBJ databases">
        <title>Description of 53C-WASEF.</title>
        <authorList>
            <person name="Pitt A."/>
            <person name="Hahn M.W."/>
        </authorList>
    </citation>
    <scope>NUCLEOTIDE SEQUENCE [LARGE SCALE GENOMIC DNA]</scope>
    <source>
        <strain evidence="1 2">53C-WASEF</strain>
    </source>
</reference>
<evidence type="ECO:0000313" key="1">
    <source>
        <dbReference type="EMBL" id="TSJ75731.1"/>
    </source>
</evidence>
<gene>
    <name evidence="1" type="ORF">FPL22_15805</name>
</gene>
<dbReference type="OrthoDB" id="6710124at2"/>
<evidence type="ECO:0008006" key="3">
    <source>
        <dbReference type="Google" id="ProtNLM"/>
    </source>
</evidence>
<proteinExistence type="predicted"/>
<accession>A0A556QGI8</accession>
<evidence type="ECO:0000313" key="2">
    <source>
        <dbReference type="Proteomes" id="UP000315648"/>
    </source>
</evidence>
<comment type="caution">
    <text evidence="1">The sequence shown here is derived from an EMBL/GenBank/DDBJ whole genome shotgun (WGS) entry which is preliminary data.</text>
</comment>
<sequence>MTRSFTPPPGTHCIQVVGSFEELVSTPFTAGVNALCWPRTLAGNFQEIVDQLGPVEEITSIDEDDLRALTLSPDGQIARAVLIEDLRLLREHELAPELNCIPGYPKDDEAGPVPTDVYSYHADSANVEAYTFLCSYTVSSSEGLRPEDAVRCADVPETRAKLLKEYGGADDAGFEVFLNENFYDLHYVAKPGTEAYTFGLGNLWRITTDWPGSPVPPCVHRAPVQHPGQPPRLLIIS</sequence>
<dbReference type="Proteomes" id="UP000315648">
    <property type="component" value="Unassembled WGS sequence"/>
</dbReference>
<dbReference type="EMBL" id="VMBG01000003">
    <property type="protein sequence ID" value="TSJ75731.1"/>
    <property type="molecule type" value="Genomic_DNA"/>
</dbReference>
<organism evidence="1 2">
    <name type="scientific">Rariglobus hedericola</name>
    <dbReference type="NCBI Taxonomy" id="2597822"/>
    <lineage>
        <taxon>Bacteria</taxon>
        <taxon>Pseudomonadati</taxon>
        <taxon>Verrucomicrobiota</taxon>
        <taxon>Opitutia</taxon>
        <taxon>Opitutales</taxon>
        <taxon>Opitutaceae</taxon>
        <taxon>Rariglobus</taxon>
    </lineage>
</organism>
<dbReference type="RefSeq" id="WP_144354004.1">
    <property type="nucleotide sequence ID" value="NZ_CBCRVV010000004.1"/>
</dbReference>
<keyword evidence="2" id="KW-1185">Reference proteome</keyword>